<accession>A0A091D3A2</accession>
<dbReference type="PANTHER" id="PTHR15268:SF17">
    <property type="entry name" value="BCLAF1 AND THRAP3 FAMILY MEMBER 3"/>
    <property type="match status" value="1"/>
</dbReference>
<name>A0A091D3A2_FUKDA</name>
<dbReference type="EMBL" id="KN123463">
    <property type="protein sequence ID" value="KFO24988.1"/>
    <property type="molecule type" value="Genomic_DNA"/>
</dbReference>
<feature type="region of interest" description="Disordered" evidence="2">
    <location>
        <begin position="39"/>
        <end position="265"/>
    </location>
</feature>
<dbReference type="GO" id="GO:0003677">
    <property type="term" value="F:DNA binding"/>
    <property type="evidence" value="ECO:0007669"/>
    <property type="project" value="TreeGrafter"/>
</dbReference>
<dbReference type="InterPro" id="IPR029199">
    <property type="entry name" value="THRAP3_BCLAF1"/>
</dbReference>
<keyword evidence="4" id="KW-1185">Reference proteome</keyword>
<proteinExistence type="inferred from homology"/>
<feature type="compositionally biased region" description="Basic and acidic residues" evidence="2">
    <location>
        <begin position="158"/>
        <end position="194"/>
    </location>
</feature>
<dbReference type="GO" id="GO:0003712">
    <property type="term" value="F:transcription coregulator activity"/>
    <property type="evidence" value="ECO:0007669"/>
    <property type="project" value="TreeGrafter"/>
</dbReference>
<gene>
    <name evidence="3" type="ORF">H920_13635</name>
</gene>
<reference evidence="3 4" key="1">
    <citation type="submission" date="2013-11" db="EMBL/GenBank/DDBJ databases">
        <title>The Damaraland mole rat (Fukomys damarensis) genome and evolution of African mole rats.</title>
        <authorList>
            <person name="Gladyshev V.N."/>
            <person name="Fang X."/>
        </authorList>
    </citation>
    <scope>NUCLEOTIDE SEQUENCE [LARGE SCALE GENOMIC DNA]</scope>
    <source>
        <tissue evidence="3">Liver</tissue>
    </source>
</reference>
<dbReference type="eggNOG" id="ENOG502S4TN">
    <property type="taxonomic scope" value="Eukaryota"/>
</dbReference>
<protein>
    <recommendedName>
        <fullName evidence="5">BCLAF1 and THRAP3 family member 3</fullName>
    </recommendedName>
</protein>
<evidence type="ECO:0000313" key="3">
    <source>
        <dbReference type="EMBL" id="KFO24988.1"/>
    </source>
</evidence>
<feature type="compositionally biased region" description="Basic and acidic residues" evidence="2">
    <location>
        <begin position="83"/>
        <end position="132"/>
    </location>
</feature>
<dbReference type="Proteomes" id="UP000028990">
    <property type="component" value="Unassembled WGS sequence"/>
</dbReference>
<feature type="region of interest" description="Disordered" evidence="2">
    <location>
        <begin position="1"/>
        <end position="25"/>
    </location>
</feature>
<feature type="compositionally biased region" description="Basic and acidic residues" evidence="2">
    <location>
        <begin position="67"/>
        <end position="76"/>
    </location>
</feature>
<dbReference type="AlphaFoldDB" id="A0A091D3A2"/>
<organism evidence="3 4">
    <name type="scientific">Fukomys damarensis</name>
    <name type="common">Damaraland mole rat</name>
    <name type="synonym">Cryptomys damarensis</name>
    <dbReference type="NCBI Taxonomy" id="885580"/>
    <lineage>
        <taxon>Eukaryota</taxon>
        <taxon>Metazoa</taxon>
        <taxon>Chordata</taxon>
        <taxon>Craniata</taxon>
        <taxon>Vertebrata</taxon>
        <taxon>Euteleostomi</taxon>
        <taxon>Mammalia</taxon>
        <taxon>Eutheria</taxon>
        <taxon>Euarchontoglires</taxon>
        <taxon>Glires</taxon>
        <taxon>Rodentia</taxon>
        <taxon>Hystricomorpha</taxon>
        <taxon>Bathyergidae</taxon>
        <taxon>Fukomys</taxon>
    </lineage>
</organism>
<dbReference type="GO" id="GO:0045944">
    <property type="term" value="P:positive regulation of transcription by RNA polymerase II"/>
    <property type="evidence" value="ECO:0007669"/>
    <property type="project" value="TreeGrafter"/>
</dbReference>
<evidence type="ECO:0000256" key="1">
    <source>
        <dbReference type="ARBA" id="ARBA00006481"/>
    </source>
</evidence>
<feature type="compositionally biased region" description="Basic and acidic residues" evidence="2">
    <location>
        <begin position="39"/>
        <end position="60"/>
    </location>
</feature>
<feature type="compositionally biased region" description="Basic and acidic residues" evidence="2">
    <location>
        <begin position="200"/>
        <end position="211"/>
    </location>
</feature>
<feature type="compositionally biased region" description="Polar residues" evidence="2">
    <location>
        <begin position="242"/>
        <end position="260"/>
    </location>
</feature>
<sequence length="539" mass="63638">MQGRYIPDNYRERGRKPPQRSMEDSFTFEGKWHDDEFRHQRIQEEKYSQLPRRGQEDFETRSSFQKRYPEDRDFRKYGHTSKRTKDVERYKDREPAKNPKWKPEHSFPSYQEKKNERDFGHQAYRYTEREYPESSSATKVSYDYRHKHKLSDDDQDFADGRTQKYLKEDKKYSPKGPVNKESECTNAGRGKETEGGLVKDPVKPPKKDHIPCAHSSKNEVNLKPCNDKWKKKRKKEEDCKKVNNSSSNLPDTSENLSNVKPSPVSLGKKSLTIKVDVKKNVDPPRVSSSYSEERQISHDLVAAGRKIENFHPVFEHLNLSHNTESKSTGEFAQEIITIIHRVKANYFPSPNITLHERFSKLRDTHNTDVKESQLNSDPEIHRRIDMSLAELHNKQTTQYESDQTLVKVIDPNDLRHDIERRRKERLQSEDEHIFHVASATERNDQHSSFSKNYMMQRKDATTQKLSGVERNQQVFKRAFKSYFRGGRFQPQYKSDLVQKSLYIQAKYQRLRFAGPRGFITNKFRDRSPRKEKVSCIIVT</sequence>
<evidence type="ECO:0000256" key="2">
    <source>
        <dbReference type="SAM" id="MobiDB-lite"/>
    </source>
</evidence>
<dbReference type="GO" id="GO:0016592">
    <property type="term" value="C:mediator complex"/>
    <property type="evidence" value="ECO:0007669"/>
    <property type="project" value="TreeGrafter"/>
</dbReference>
<dbReference type="Pfam" id="PF15440">
    <property type="entry name" value="THRAP3_BCLAF1"/>
    <property type="match status" value="1"/>
</dbReference>
<evidence type="ECO:0000313" key="4">
    <source>
        <dbReference type="Proteomes" id="UP000028990"/>
    </source>
</evidence>
<evidence type="ECO:0008006" key="5">
    <source>
        <dbReference type="Google" id="ProtNLM"/>
    </source>
</evidence>
<dbReference type="PANTHER" id="PTHR15268">
    <property type="entry name" value="THRAP3/BCLAF1"/>
    <property type="match status" value="1"/>
</dbReference>
<comment type="similarity">
    <text evidence="1">Belongs to the BCLAF1/THRAP3 family.</text>
</comment>